<keyword evidence="1" id="KW-0808">Transferase</keyword>
<dbReference type="Proteomes" id="UP000241394">
    <property type="component" value="Chromosome LG9"/>
</dbReference>
<dbReference type="STRING" id="1590841.A0A2R6R416"/>
<dbReference type="InParanoid" id="A0A2R6R416"/>
<dbReference type="Gramene" id="PSS20740">
    <property type="protein sequence ID" value="PSS20740"/>
    <property type="gene ID" value="CEY00_Acc09779"/>
</dbReference>
<sequence>MKRKMKRKDLEEVNDEFSQFSLSSPARKIRRLDAELPPIMEEKEPKVPLVFEQLGVSDEHLPSHMEFRGSSGPVIEELPTESENEERAIVLFKDVNTPLLRSPSNLSVTVNSDLFSGIKNQIFWTSQYNAAKSAEDEATRTGSNNRATNECLAVVPWIPSQFPQTSVIEVPQTEVSELMESEDMGATTMDIEENDVSETGQERQFIGMNEGFHQWQQHCVIPERPQNTATPIVWYR</sequence>
<dbReference type="OMA" id="VPWVPSH"/>
<dbReference type="PANTHER" id="PTHR35510:SF1">
    <property type="entry name" value="DBH-LIKE MONOOXYGENASE"/>
    <property type="match status" value="1"/>
</dbReference>
<organism evidence="1 2">
    <name type="scientific">Actinidia chinensis var. chinensis</name>
    <name type="common">Chinese soft-hair kiwi</name>
    <dbReference type="NCBI Taxonomy" id="1590841"/>
    <lineage>
        <taxon>Eukaryota</taxon>
        <taxon>Viridiplantae</taxon>
        <taxon>Streptophyta</taxon>
        <taxon>Embryophyta</taxon>
        <taxon>Tracheophyta</taxon>
        <taxon>Spermatophyta</taxon>
        <taxon>Magnoliopsida</taxon>
        <taxon>eudicotyledons</taxon>
        <taxon>Gunneridae</taxon>
        <taxon>Pentapetalae</taxon>
        <taxon>asterids</taxon>
        <taxon>Ericales</taxon>
        <taxon>Actinidiaceae</taxon>
        <taxon>Actinidia</taxon>
    </lineage>
</organism>
<dbReference type="GO" id="GO:0016301">
    <property type="term" value="F:kinase activity"/>
    <property type="evidence" value="ECO:0007669"/>
    <property type="project" value="UniProtKB-KW"/>
</dbReference>
<evidence type="ECO:0000313" key="2">
    <source>
        <dbReference type="Proteomes" id="UP000241394"/>
    </source>
</evidence>
<keyword evidence="1" id="KW-0418">Kinase</keyword>
<dbReference type="PANTHER" id="PTHR35510">
    <property type="entry name" value="DBH-LIKE MONOOXYGENASE"/>
    <property type="match status" value="1"/>
</dbReference>
<protein>
    <submittedName>
        <fullName evidence="1">STE20-like serine/threonine-protein kinase</fullName>
    </submittedName>
</protein>
<name>A0A2R6R416_ACTCC</name>
<reference evidence="1 2" key="1">
    <citation type="submission" date="2017-07" db="EMBL/GenBank/DDBJ databases">
        <title>An improved, manually edited Actinidia chinensis var. chinensis (kiwifruit) genome highlights the challenges associated with draft genomes and gene prediction in plants.</title>
        <authorList>
            <person name="Pilkington S."/>
            <person name="Crowhurst R."/>
            <person name="Hilario E."/>
            <person name="Nardozza S."/>
            <person name="Fraser L."/>
            <person name="Peng Y."/>
            <person name="Gunaseelan K."/>
            <person name="Simpson R."/>
            <person name="Tahir J."/>
            <person name="Deroles S."/>
            <person name="Templeton K."/>
            <person name="Luo Z."/>
            <person name="Davy M."/>
            <person name="Cheng C."/>
            <person name="Mcneilage M."/>
            <person name="Scaglione D."/>
            <person name="Liu Y."/>
            <person name="Zhang Q."/>
            <person name="Datson P."/>
            <person name="De Silva N."/>
            <person name="Gardiner S."/>
            <person name="Bassett H."/>
            <person name="Chagne D."/>
            <person name="Mccallum J."/>
            <person name="Dzierzon H."/>
            <person name="Deng C."/>
            <person name="Wang Y.-Y."/>
            <person name="Barron N."/>
            <person name="Manako K."/>
            <person name="Bowen J."/>
            <person name="Foster T."/>
            <person name="Erridge Z."/>
            <person name="Tiffin H."/>
            <person name="Waite C."/>
            <person name="Davies K."/>
            <person name="Grierson E."/>
            <person name="Laing W."/>
            <person name="Kirk R."/>
            <person name="Chen X."/>
            <person name="Wood M."/>
            <person name="Montefiori M."/>
            <person name="Brummell D."/>
            <person name="Schwinn K."/>
            <person name="Catanach A."/>
            <person name="Fullerton C."/>
            <person name="Li D."/>
            <person name="Meiyalaghan S."/>
            <person name="Nieuwenhuizen N."/>
            <person name="Read N."/>
            <person name="Prakash R."/>
            <person name="Hunter D."/>
            <person name="Zhang H."/>
            <person name="Mckenzie M."/>
            <person name="Knabel M."/>
            <person name="Harris A."/>
            <person name="Allan A."/>
            <person name="Chen A."/>
            <person name="Janssen B."/>
            <person name="Plunkett B."/>
            <person name="Dwamena C."/>
            <person name="Voogd C."/>
            <person name="Leif D."/>
            <person name="Lafferty D."/>
            <person name="Souleyre E."/>
            <person name="Varkonyi-Gasic E."/>
            <person name="Gambi F."/>
            <person name="Hanley J."/>
            <person name="Yao J.-L."/>
            <person name="Cheung J."/>
            <person name="David K."/>
            <person name="Warren B."/>
            <person name="Marsh K."/>
            <person name="Snowden K."/>
            <person name="Lin-Wang K."/>
            <person name="Brian L."/>
            <person name="Martinez-Sanchez M."/>
            <person name="Wang M."/>
            <person name="Ileperuma N."/>
            <person name="Macnee N."/>
            <person name="Campin R."/>
            <person name="Mcatee P."/>
            <person name="Drummond R."/>
            <person name="Espley R."/>
            <person name="Ireland H."/>
            <person name="Wu R."/>
            <person name="Atkinson R."/>
            <person name="Karunairetnam S."/>
            <person name="Bulley S."/>
            <person name="Chunkath S."/>
            <person name="Hanley Z."/>
            <person name="Storey R."/>
            <person name="Thrimawithana A."/>
            <person name="Thomson S."/>
            <person name="David C."/>
            <person name="Testolin R."/>
        </authorList>
    </citation>
    <scope>NUCLEOTIDE SEQUENCE [LARGE SCALE GENOMIC DNA]</scope>
    <source>
        <strain evidence="2">cv. Red5</strain>
        <tissue evidence="1">Young leaf</tissue>
    </source>
</reference>
<dbReference type="AlphaFoldDB" id="A0A2R6R416"/>
<evidence type="ECO:0000313" key="1">
    <source>
        <dbReference type="EMBL" id="PSS20740.1"/>
    </source>
</evidence>
<dbReference type="OrthoDB" id="1937743at2759"/>
<reference evidence="2" key="2">
    <citation type="journal article" date="2018" name="BMC Genomics">
        <title>A manually annotated Actinidia chinensis var. chinensis (kiwifruit) genome highlights the challenges associated with draft genomes and gene prediction in plants.</title>
        <authorList>
            <person name="Pilkington S.M."/>
            <person name="Crowhurst R."/>
            <person name="Hilario E."/>
            <person name="Nardozza S."/>
            <person name="Fraser L."/>
            <person name="Peng Y."/>
            <person name="Gunaseelan K."/>
            <person name="Simpson R."/>
            <person name="Tahir J."/>
            <person name="Deroles S.C."/>
            <person name="Templeton K."/>
            <person name="Luo Z."/>
            <person name="Davy M."/>
            <person name="Cheng C."/>
            <person name="McNeilage M."/>
            <person name="Scaglione D."/>
            <person name="Liu Y."/>
            <person name="Zhang Q."/>
            <person name="Datson P."/>
            <person name="De Silva N."/>
            <person name="Gardiner S.E."/>
            <person name="Bassett H."/>
            <person name="Chagne D."/>
            <person name="McCallum J."/>
            <person name="Dzierzon H."/>
            <person name="Deng C."/>
            <person name="Wang Y.Y."/>
            <person name="Barron L."/>
            <person name="Manako K."/>
            <person name="Bowen J."/>
            <person name="Foster T.M."/>
            <person name="Erridge Z.A."/>
            <person name="Tiffin H."/>
            <person name="Waite C.N."/>
            <person name="Davies K.M."/>
            <person name="Grierson E.P."/>
            <person name="Laing W.A."/>
            <person name="Kirk R."/>
            <person name="Chen X."/>
            <person name="Wood M."/>
            <person name="Montefiori M."/>
            <person name="Brummell D.A."/>
            <person name="Schwinn K.E."/>
            <person name="Catanach A."/>
            <person name="Fullerton C."/>
            <person name="Li D."/>
            <person name="Meiyalaghan S."/>
            <person name="Nieuwenhuizen N."/>
            <person name="Read N."/>
            <person name="Prakash R."/>
            <person name="Hunter D."/>
            <person name="Zhang H."/>
            <person name="McKenzie M."/>
            <person name="Knabel M."/>
            <person name="Harris A."/>
            <person name="Allan A.C."/>
            <person name="Gleave A."/>
            <person name="Chen A."/>
            <person name="Janssen B.J."/>
            <person name="Plunkett B."/>
            <person name="Ampomah-Dwamena C."/>
            <person name="Voogd C."/>
            <person name="Leif D."/>
            <person name="Lafferty D."/>
            <person name="Souleyre E.J.F."/>
            <person name="Varkonyi-Gasic E."/>
            <person name="Gambi F."/>
            <person name="Hanley J."/>
            <person name="Yao J.L."/>
            <person name="Cheung J."/>
            <person name="David K.M."/>
            <person name="Warren B."/>
            <person name="Marsh K."/>
            <person name="Snowden K.C."/>
            <person name="Lin-Wang K."/>
            <person name="Brian L."/>
            <person name="Martinez-Sanchez M."/>
            <person name="Wang M."/>
            <person name="Ileperuma N."/>
            <person name="Macnee N."/>
            <person name="Campin R."/>
            <person name="McAtee P."/>
            <person name="Drummond R.S.M."/>
            <person name="Espley R.V."/>
            <person name="Ireland H.S."/>
            <person name="Wu R."/>
            <person name="Atkinson R.G."/>
            <person name="Karunairetnam S."/>
            <person name="Bulley S."/>
            <person name="Chunkath S."/>
            <person name="Hanley Z."/>
            <person name="Storey R."/>
            <person name="Thrimawithana A.H."/>
            <person name="Thomson S."/>
            <person name="David C."/>
            <person name="Testolin R."/>
            <person name="Huang H."/>
            <person name="Hellens R.P."/>
            <person name="Schaffer R.J."/>
        </authorList>
    </citation>
    <scope>NUCLEOTIDE SEQUENCE [LARGE SCALE GENOMIC DNA]</scope>
    <source>
        <strain evidence="2">cv. Red5</strain>
    </source>
</reference>
<comment type="caution">
    <text evidence="1">The sequence shown here is derived from an EMBL/GenBank/DDBJ whole genome shotgun (WGS) entry which is preliminary data.</text>
</comment>
<dbReference type="EMBL" id="NKQK01000009">
    <property type="protein sequence ID" value="PSS20740.1"/>
    <property type="molecule type" value="Genomic_DNA"/>
</dbReference>
<accession>A0A2R6R416</accession>
<proteinExistence type="predicted"/>
<keyword evidence="2" id="KW-1185">Reference proteome</keyword>
<dbReference type="FunCoup" id="A0A2R6R416">
    <property type="interactions" value="2232"/>
</dbReference>
<gene>
    <name evidence="1" type="ORF">CEY00_Acc09779</name>
</gene>